<keyword evidence="8 10" id="KW-0520">NAD</keyword>
<dbReference type="InterPro" id="IPR004821">
    <property type="entry name" value="Cyt_trans-like"/>
</dbReference>
<keyword evidence="7 10" id="KW-0067">ATP-binding</keyword>
<dbReference type="GO" id="GO:0009435">
    <property type="term" value="P:NAD+ biosynthetic process"/>
    <property type="evidence" value="ECO:0007669"/>
    <property type="project" value="UniProtKB-UniRule"/>
</dbReference>
<dbReference type="Proteomes" id="UP000317371">
    <property type="component" value="Unassembled WGS sequence"/>
</dbReference>
<accession>A0A540VF92</accession>
<evidence type="ECO:0000256" key="7">
    <source>
        <dbReference type="ARBA" id="ARBA00022840"/>
    </source>
</evidence>
<keyword evidence="5 10" id="KW-0548">Nucleotidyltransferase</keyword>
<sequence length="221" mass="25312">MPQEDGACQPAGEEAGTLPRRKRIGIFGGTFDPIHIGHLILAEEAWYQLKLDCIFLVPAGDPPHKRNRRLTPVAHRIHMAELATADIDYICVSRLDADRPGPHYTSDMVRLVRQRVGPDAEIYFLMGLDSLRDLPTWHEAAWLVENCKLVALNRHDVELDWDQLEAALPGIREKVIILDMPELEIASHTIQERVRRGQPIRHQVPKAVEEYIYSHNLYREP</sequence>
<evidence type="ECO:0000256" key="4">
    <source>
        <dbReference type="ARBA" id="ARBA00022679"/>
    </source>
</evidence>
<evidence type="ECO:0000256" key="6">
    <source>
        <dbReference type="ARBA" id="ARBA00022741"/>
    </source>
</evidence>
<dbReference type="NCBIfam" id="TIGR00482">
    <property type="entry name" value="nicotinate (nicotinamide) nucleotide adenylyltransferase"/>
    <property type="match status" value="1"/>
</dbReference>
<evidence type="ECO:0000256" key="3">
    <source>
        <dbReference type="ARBA" id="ARBA00022642"/>
    </source>
</evidence>
<dbReference type="PANTHER" id="PTHR39321:SF3">
    <property type="entry name" value="PHOSPHOPANTETHEINE ADENYLYLTRANSFERASE"/>
    <property type="match status" value="1"/>
</dbReference>
<evidence type="ECO:0000313" key="13">
    <source>
        <dbReference type="Proteomes" id="UP000317371"/>
    </source>
</evidence>
<dbReference type="HAMAP" id="MF_00244">
    <property type="entry name" value="NaMN_adenylyltr"/>
    <property type="match status" value="1"/>
</dbReference>
<proteinExistence type="inferred from homology"/>
<dbReference type="FunCoup" id="A0A540VF92">
    <property type="interactions" value="403"/>
</dbReference>
<feature type="domain" description="Cytidyltransferase-like" evidence="11">
    <location>
        <begin position="26"/>
        <end position="175"/>
    </location>
</feature>
<evidence type="ECO:0000256" key="2">
    <source>
        <dbReference type="ARBA" id="ARBA00005019"/>
    </source>
</evidence>
<gene>
    <name evidence="10" type="primary">nadD</name>
    <name evidence="12" type="ORF">FKZ61_12520</name>
</gene>
<dbReference type="NCBIfam" id="NF000840">
    <property type="entry name" value="PRK00071.1-3"/>
    <property type="match status" value="1"/>
</dbReference>
<name>A0A540VF92_9CHLR</name>
<comment type="similarity">
    <text evidence="10">Belongs to the NadD family.</text>
</comment>
<dbReference type="GO" id="GO:0004515">
    <property type="term" value="F:nicotinate-nucleotide adenylyltransferase activity"/>
    <property type="evidence" value="ECO:0007669"/>
    <property type="project" value="UniProtKB-UniRule"/>
</dbReference>
<dbReference type="InParanoid" id="A0A540VF92"/>
<dbReference type="UniPathway" id="UPA00253">
    <property type="reaction ID" value="UER00332"/>
</dbReference>
<dbReference type="SUPFAM" id="SSF52374">
    <property type="entry name" value="Nucleotidylyl transferase"/>
    <property type="match status" value="1"/>
</dbReference>
<comment type="caution">
    <text evidence="12">The sequence shown here is derived from an EMBL/GenBank/DDBJ whole genome shotgun (WGS) entry which is preliminary data.</text>
</comment>
<keyword evidence="6 10" id="KW-0547">Nucleotide-binding</keyword>
<dbReference type="CDD" id="cd02165">
    <property type="entry name" value="NMNAT"/>
    <property type="match status" value="1"/>
</dbReference>
<dbReference type="EMBL" id="VIGC01000014">
    <property type="protein sequence ID" value="TQE95419.1"/>
    <property type="molecule type" value="Genomic_DNA"/>
</dbReference>
<evidence type="ECO:0000259" key="11">
    <source>
        <dbReference type="Pfam" id="PF01467"/>
    </source>
</evidence>
<evidence type="ECO:0000256" key="8">
    <source>
        <dbReference type="ARBA" id="ARBA00023027"/>
    </source>
</evidence>
<protein>
    <recommendedName>
        <fullName evidence="10">Probable nicotinate-nucleotide adenylyltransferase</fullName>
        <ecNumber evidence="10">2.7.7.18</ecNumber>
    </recommendedName>
    <alternativeName>
        <fullName evidence="10">Deamido-NAD(+) diphosphorylase</fullName>
    </alternativeName>
    <alternativeName>
        <fullName evidence="10">Deamido-NAD(+) pyrophosphorylase</fullName>
    </alternativeName>
    <alternativeName>
        <fullName evidence="10">Nicotinate mononucleotide adenylyltransferase</fullName>
        <shortName evidence="10">NaMN adenylyltransferase</shortName>
    </alternativeName>
</protein>
<dbReference type="RefSeq" id="WP_141610475.1">
    <property type="nucleotide sequence ID" value="NZ_VIGC02000014.1"/>
</dbReference>
<dbReference type="EC" id="2.7.7.18" evidence="10"/>
<dbReference type="InterPro" id="IPR014729">
    <property type="entry name" value="Rossmann-like_a/b/a_fold"/>
</dbReference>
<reference evidence="12 13" key="1">
    <citation type="submission" date="2019-06" db="EMBL/GenBank/DDBJ databases">
        <title>Genome sequence of Litorilinea aerophila BAA-2444.</title>
        <authorList>
            <person name="Maclea K.S."/>
            <person name="Maurais E.G."/>
            <person name="Iannazzi L.C."/>
        </authorList>
    </citation>
    <scope>NUCLEOTIDE SEQUENCE [LARGE SCALE GENOMIC DNA]</scope>
    <source>
        <strain evidence="12 13">ATCC BAA-2444</strain>
    </source>
</reference>
<dbReference type="PANTHER" id="PTHR39321">
    <property type="entry name" value="NICOTINATE-NUCLEOTIDE ADENYLYLTRANSFERASE-RELATED"/>
    <property type="match status" value="1"/>
</dbReference>
<dbReference type="AlphaFoldDB" id="A0A540VF92"/>
<comment type="catalytic activity">
    <reaction evidence="9 10">
        <text>nicotinate beta-D-ribonucleotide + ATP + H(+) = deamido-NAD(+) + diphosphate</text>
        <dbReference type="Rhea" id="RHEA:22860"/>
        <dbReference type="ChEBI" id="CHEBI:15378"/>
        <dbReference type="ChEBI" id="CHEBI:30616"/>
        <dbReference type="ChEBI" id="CHEBI:33019"/>
        <dbReference type="ChEBI" id="CHEBI:57502"/>
        <dbReference type="ChEBI" id="CHEBI:58437"/>
        <dbReference type="EC" id="2.7.7.18"/>
    </reaction>
</comment>
<dbReference type="OrthoDB" id="5295945at2"/>
<evidence type="ECO:0000256" key="10">
    <source>
        <dbReference type="HAMAP-Rule" id="MF_00244"/>
    </source>
</evidence>
<comment type="pathway">
    <text evidence="2 10">Cofactor biosynthesis; NAD(+) biosynthesis; deamido-NAD(+) from nicotinate D-ribonucleotide: step 1/1.</text>
</comment>
<keyword evidence="4 10" id="KW-0808">Transferase</keyword>
<dbReference type="GO" id="GO:0005524">
    <property type="term" value="F:ATP binding"/>
    <property type="evidence" value="ECO:0007669"/>
    <property type="project" value="UniProtKB-KW"/>
</dbReference>
<comment type="function">
    <text evidence="1 10">Catalyzes the reversible adenylation of nicotinate mononucleotide (NaMN) to nicotinic acid adenine dinucleotide (NaAD).</text>
</comment>
<dbReference type="NCBIfam" id="TIGR00125">
    <property type="entry name" value="cyt_tran_rel"/>
    <property type="match status" value="1"/>
</dbReference>
<keyword evidence="3 10" id="KW-0662">Pyridine nucleotide biosynthesis</keyword>
<dbReference type="InterPro" id="IPR005248">
    <property type="entry name" value="NadD/NMNAT"/>
</dbReference>
<dbReference type="Gene3D" id="3.40.50.620">
    <property type="entry name" value="HUPs"/>
    <property type="match status" value="1"/>
</dbReference>
<evidence type="ECO:0000313" key="12">
    <source>
        <dbReference type="EMBL" id="TQE95419.1"/>
    </source>
</evidence>
<keyword evidence="13" id="KW-1185">Reference proteome</keyword>
<organism evidence="12 13">
    <name type="scientific">Litorilinea aerophila</name>
    <dbReference type="NCBI Taxonomy" id="1204385"/>
    <lineage>
        <taxon>Bacteria</taxon>
        <taxon>Bacillati</taxon>
        <taxon>Chloroflexota</taxon>
        <taxon>Caldilineae</taxon>
        <taxon>Caldilineales</taxon>
        <taxon>Caldilineaceae</taxon>
        <taxon>Litorilinea</taxon>
    </lineage>
</organism>
<evidence type="ECO:0000256" key="9">
    <source>
        <dbReference type="ARBA" id="ARBA00048721"/>
    </source>
</evidence>
<evidence type="ECO:0000256" key="1">
    <source>
        <dbReference type="ARBA" id="ARBA00002324"/>
    </source>
</evidence>
<evidence type="ECO:0000256" key="5">
    <source>
        <dbReference type="ARBA" id="ARBA00022695"/>
    </source>
</evidence>
<dbReference type="Pfam" id="PF01467">
    <property type="entry name" value="CTP_transf_like"/>
    <property type="match status" value="1"/>
</dbReference>